<organism evidence="3 4">
    <name type="scientific">Cannabis sativa</name>
    <name type="common">Hemp</name>
    <name type="synonym">Marijuana</name>
    <dbReference type="NCBI Taxonomy" id="3483"/>
    <lineage>
        <taxon>Eukaryota</taxon>
        <taxon>Viridiplantae</taxon>
        <taxon>Streptophyta</taxon>
        <taxon>Embryophyta</taxon>
        <taxon>Tracheophyta</taxon>
        <taxon>Spermatophyta</taxon>
        <taxon>Magnoliopsida</taxon>
        <taxon>eudicotyledons</taxon>
        <taxon>Gunneridae</taxon>
        <taxon>Pentapetalae</taxon>
        <taxon>rosids</taxon>
        <taxon>fabids</taxon>
        <taxon>Rosales</taxon>
        <taxon>Cannabaceae</taxon>
        <taxon>Cannabis</taxon>
    </lineage>
</organism>
<dbReference type="EMBL" id="JAATIP010000406">
    <property type="protein sequence ID" value="KAF4349117.1"/>
    <property type="molecule type" value="Genomic_DNA"/>
</dbReference>
<dbReference type="InterPro" id="IPR011992">
    <property type="entry name" value="EF-hand-dom_pair"/>
</dbReference>
<proteinExistence type="predicted"/>
<dbReference type="Proteomes" id="UP000525078">
    <property type="component" value="Unassembled WGS sequence"/>
</dbReference>
<protein>
    <recommendedName>
        <fullName evidence="1">EF-hand domain-containing protein</fullName>
    </recommendedName>
</protein>
<dbReference type="AlphaFoldDB" id="A0A7J6DSQ2"/>
<accession>A0A7J6DSQ2</accession>
<gene>
    <name evidence="3" type="ORF">F8388_024385</name>
    <name evidence="2" type="ORF">G4B88_031239</name>
</gene>
<comment type="caution">
    <text evidence="3">The sequence shown here is derived from an EMBL/GenBank/DDBJ whole genome shotgun (WGS) entry which is preliminary data.</text>
</comment>
<dbReference type="InterPro" id="IPR002048">
    <property type="entry name" value="EF_hand_dom"/>
</dbReference>
<evidence type="ECO:0000313" key="5">
    <source>
        <dbReference type="Proteomes" id="UP000583929"/>
    </source>
</evidence>
<evidence type="ECO:0000313" key="3">
    <source>
        <dbReference type="EMBL" id="KAF4349117.1"/>
    </source>
</evidence>
<evidence type="ECO:0000313" key="2">
    <source>
        <dbReference type="EMBL" id="KAF4347622.1"/>
    </source>
</evidence>
<keyword evidence="5" id="KW-1185">Reference proteome</keyword>
<evidence type="ECO:0000313" key="4">
    <source>
        <dbReference type="Proteomes" id="UP000525078"/>
    </source>
</evidence>
<reference evidence="4 5" key="1">
    <citation type="journal article" date="2020" name="bioRxiv">
        <title>Sequence and annotation of 42 cannabis genomes reveals extensive copy number variation in cannabinoid synthesis and pathogen resistance genes.</title>
        <authorList>
            <person name="Mckernan K.J."/>
            <person name="Helbert Y."/>
            <person name="Kane L.T."/>
            <person name="Ebling H."/>
            <person name="Zhang L."/>
            <person name="Liu B."/>
            <person name="Eaton Z."/>
            <person name="Mclaughlin S."/>
            <person name="Kingan S."/>
            <person name="Baybayan P."/>
            <person name="Concepcion G."/>
            <person name="Jordan M."/>
            <person name="Riva A."/>
            <person name="Barbazuk W."/>
            <person name="Harkins T."/>
        </authorList>
    </citation>
    <scope>NUCLEOTIDE SEQUENCE [LARGE SCALE GENOMIC DNA]</scope>
    <source>
        <strain evidence="4 5">cv. Jamaican Lion 4</strain>
        <strain evidence="2">Father</strain>
        <strain evidence="3">Mother</strain>
        <tissue evidence="3">Leaf</tissue>
    </source>
</reference>
<dbReference type="Proteomes" id="UP000583929">
    <property type="component" value="Unassembled WGS sequence"/>
</dbReference>
<sequence length="244" mass="27266">MVEAIKETTSGERSSGRIAMRRFEEMDWDKNGMVNFKEFLFAYTRWKQVRTTGTLVSVPVLVHPPTVSDDDAAMPVARETAVCFYSLKFSHTSSTTRALTPWFWPFSCRGCCSGMERPSQTLENPPREEYRLALLALAAVVSCRNPGIRPEIKMVRRCKGKNGGITIGLSRSSSISRACIKRASMISTADELTSQLSTFAIPEKLNDVIIRTSDWNRDDHTFTSAPPFEYIPPEARGLACSSPL</sequence>
<dbReference type="SUPFAM" id="SSF47473">
    <property type="entry name" value="EF-hand"/>
    <property type="match status" value="1"/>
</dbReference>
<dbReference type="PROSITE" id="PS50222">
    <property type="entry name" value="EF_HAND_2"/>
    <property type="match status" value="1"/>
</dbReference>
<name>A0A7J6DSQ2_CANSA</name>
<feature type="domain" description="EF-hand" evidence="1">
    <location>
        <begin position="14"/>
        <end position="49"/>
    </location>
</feature>
<dbReference type="GO" id="GO:0005509">
    <property type="term" value="F:calcium ion binding"/>
    <property type="evidence" value="ECO:0007669"/>
    <property type="project" value="InterPro"/>
</dbReference>
<evidence type="ECO:0000259" key="1">
    <source>
        <dbReference type="PROSITE" id="PS50222"/>
    </source>
</evidence>
<dbReference type="EMBL" id="JAATIQ010000791">
    <property type="protein sequence ID" value="KAF4347622.1"/>
    <property type="molecule type" value="Genomic_DNA"/>
</dbReference>